<feature type="region of interest" description="Disordered" evidence="1">
    <location>
        <begin position="357"/>
        <end position="477"/>
    </location>
</feature>
<dbReference type="GO" id="GO:0003676">
    <property type="term" value="F:nucleic acid binding"/>
    <property type="evidence" value="ECO:0007669"/>
    <property type="project" value="UniProtKB-UniRule"/>
</dbReference>
<dbReference type="PaxDb" id="3055-EDO97117"/>
<feature type="compositionally biased region" description="Basic residues" evidence="1">
    <location>
        <begin position="416"/>
        <end position="429"/>
    </location>
</feature>
<dbReference type="Proteomes" id="UP000006906">
    <property type="component" value="Chromosome 5"/>
</dbReference>
<reference evidence="3 4" key="1">
    <citation type="journal article" date="2007" name="Science">
        <title>The Chlamydomonas genome reveals the evolution of key animal and plant functions.</title>
        <authorList>
            <person name="Merchant S.S."/>
            <person name="Prochnik S.E."/>
            <person name="Vallon O."/>
            <person name="Harris E.H."/>
            <person name="Karpowicz S.J."/>
            <person name="Witman G.B."/>
            <person name="Terry A."/>
            <person name="Salamov A."/>
            <person name="Fritz-Laylin L.K."/>
            <person name="Marechal-Drouard L."/>
            <person name="Marshall W.F."/>
            <person name="Qu L.H."/>
            <person name="Nelson D.R."/>
            <person name="Sanderfoot A.A."/>
            <person name="Spalding M.H."/>
            <person name="Kapitonov V.V."/>
            <person name="Ren Q."/>
            <person name="Ferris P."/>
            <person name="Lindquist E."/>
            <person name="Shapiro H."/>
            <person name="Lucas S.M."/>
            <person name="Grimwood J."/>
            <person name="Schmutz J."/>
            <person name="Cardol P."/>
            <person name="Cerutti H."/>
            <person name="Chanfreau G."/>
            <person name="Chen C.L."/>
            <person name="Cognat V."/>
            <person name="Croft M.T."/>
            <person name="Dent R."/>
            <person name="Dutcher S."/>
            <person name="Fernandez E."/>
            <person name="Fukuzawa H."/>
            <person name="Gonzalez-Ballester D."/>
            <person name="Gonzalez-Halphen D."/>
            <person name="Hallmann A."/>
            <person name="Hanikenne M."/>
            <person name="Hippler M."/>
            <person name="Inwood W."/>
            <person name="Jabbari K."/>
            <person name="Kalanon M."/>
            <person name="Kuras R."/>
            <person name="Lefebvre P.A."/>
            <person name="Lemaire S.D."/>
            <person name="Lobanov A.V."/>
            <person name="Lohr M."/>
            <person name="Manuell A."/>
            <person name="Meier I."/>
            <person name="Mets L."/>
            <person name="Mittag M."/>
            <person name="Mittelmeier T."/>
            <person name="Moroney J.V."/>
            <person name="Moseley J."/>
            <person name="Napoli C."/>
            <person name="Nedelcu A.M."/>
            <person name="Niyogi K."/>
            <person name="Novoselov S.V."/>
            <person name="Paulsen I.T."/>
            <person name="Pazour G."/>
            <person name="Purton S."/>
            <person name="Ral J.P."/>
            <person name="Riano-Pachon D.M."/>
            <person name="Riekhof W."/>
            <person name="Rymarquis L."/>
            <person name="Schroda M."/>
            <person name="Stern D."/>
            <person name="Umen J."/>
            <person name="Willows R."/>
            <person name="Wilson N."/>
            <person name="Zimmer S.L."/>
            <person name="Allmer J."/>
            <person name="Balk J."/>
            <person name="Bisova K."/>
            <person name="Chen C.J."/>
            <person name="Elias M."/>
            <person name="Gendler K."/>
            <person name="Hauser C."/>
            <person name="Lamb M.R."/>
            <person name="Ledford H."/>
            <person name="Long J.C."/>
            <person name="Minagawa J."/>
            <person name="Page M.D."/>
            <person name="Pan J."/>
            <person name="Pootakham W."/>
            <person name="Roje S."/>
            <person name="Rose A."/>
            <person name="Stahlberg E."/>
            <person name="Terauchi A.M."/>
            <person name="Yang P."/>
            <person name="Ball S."/>
            <person name="Bowler C."/>
            <person name="Dieckmann C.L."/>
            <person name="Gladyshev V.N."/>
            <person name="Green P."/>
            <person name="Jorgensen R."/>
            <person name="Mayfield S."/>
            <person name="Mueller-Roeber B."/>
            <person name="Rajamani S."/>
            <person name="Sayre R.T."/>
            <person name="Brokstein P."/>
            <person name="Dubchak I."/>
            <person name="Goodstein D."/>
            <person name="Hornick L."/>
            <person name="Huang Y.W."/>
            <person name="Jhaveri J."/>
            <person name="Luo Y."/>
            <person name="Martinez D."/>
            <person name="Ngau W.C."/>
            <person name="Otillar B."/>
            <person name="Poliakov A."/>
            <person name="Porter A."/>
            <person name="Szajkowski L."/>
            <person name="Werner G."/>
            <person name="Zhou K."/>
            <person name="Grigoriev I.V."/>
            <person name="Rokhsar D.S."/>
            <person name="Grossman A.R."/>
        </authorList>
    </citation>
    <scope>NUCLEOTIDE SEQUENCE [LARGE SCALE GENOMIC DNA]</scope>
    <source>
        <strain evidence="4">CC-503</strain>
    </source>
</reference>
<dbReference type="InterPro" id="IPR036770">
    <property type="entry name" value="Ankyrin_rpt-contain_sf"/>
</dbReference>
<dbReference type="AlphaFoldDB" id="A0A2K3DRR7"/>
<evidence type="ECO:0000259" key="2">
    <source>
        <dbReference type="PROSITE" id="PS51061"/>
    </source>
</evidence>
<feature type="region of interest" description="Disordered" evidence="1">
    <location>
        <begin position="767"/>
        <end position="874"/>
    </location>
</feature>
<dbReference type="Gene3D" id="3.30.1370.50">
    <property type="entry name" value="R3H-like domain"/>
    <property type="match status" value="1"/>
</dbReference>
<feature type="compositionally biased region" description="Basic residues" evidence="1">
    <location>
        <begin position="802"/>
        <end position="811"/>
    </location>
</feature>
<feature type="compositionally biased region" description="Basic residues" evidence="1">
    <location>
        <begin position="683"/>
        <end position="701"/>
    </location>
</feature>
<dbReference type="GeneID" id="5727747"/>
<dbReference type="PROSITE" id="PS51061">
    <property type="entry name" value="R3H"/>
    <property type="match status" value="1"/>
</dbReference>
<feature type="compositionally biased region" description="Acidic residues" evidence="1">
    <location>
        <begin position="646"/>
        <end position="666"/>
    </location>
</feature>
<feature type="compositionally biased region" description="Gly residues" evidence="1">
    <location>
        <begin position="522"/>
        <end position="537"/>
    </location>
</feature>
<dbReference type="EMBL" id="CM008966">
    <property type="protein sequence ID" value="PNW83236.1"/>
    <property type="molecule type" value="Genomic_DNA"/>
</dbReference>
<dbReference type="InterPro" id="IPR001374">
    <property type="entry name" value="R3H_dom"/>
</dbReference>
<dbReference type="STRING" id="3055.A0A2K3DRR7"/>
<gene>
    <name evidence="3" type="ORF">CHLRE_05g234200v5</name>
</gene>
<feature type="domain" description="R3H" evidence="2">
    <location>
        <begin position="67"/>
        <end position="142"/>
    </location>
</feature>
<dbReference type="Gramene" id="PNW83236">
    <property type="protein sequence ID" value="PNW83236"/>
    <property type="gene ID" value="CHLRE_05g234200v5"/>
</dbReference>
<feature type="compositionally biased region" description="Acidic residues" evidence="1">
    <location>
        <begin position="777"/>
        <end position="786"/>
    </location>
</feature>
<evidence type="ECO:0000313" key="3">
    <source>
        <dbReference type="EMBL" id="PNW83236.1"/>
    </source>
</evidence>
<keyword evidence="4" id="KW-1185">Reference proteome</keyword>
<proteinExistence type="predicted"/>
<dbReference type="ExpressionAtlas" id="A0A2K3DRR7">
    <property type="expression patterns" value="baseline"/>
</dbReference>
<accession>A0A2K3DRR7</accession>
<dbReference type="OMA" id="QAAHKTA"/>
<dbReference type="RefSeq" id="XP_001702186.2">
    <property type="nucleotide sequence ID" value="XM_001702134.2"/>
</dbReference>
<feature type="region of interest" description="Disordered" evidence="1">
    <location>
        <begin position="494"/>
        <end position="554"/>
    </location>
</feature>
<dbReference type="OrthoDB" id="547696at2759"/>
<feature type="region of interest" description="Disordered" evidence="1">
    <location>
        <begin position="1021"/>
        <end position="1051"/>
    </location>
</feature>
<feature type="region of interest" description="Disordered" evidence="1">
    <location>
        <begin position="637"/>
        <end position="710"/>
    </location>
</feature>
<dbReference type="SUPFAM" id="SSF48403">
    <property type="entry name" value="Ankyrin repeat"/>
    <property type="match status" value="1"/>
</dbReference>
<dbReference type="Gene3D" id="1.25.40.20">
    <property type="entry name" value="Ankyrin repeat-containing domain"/>
    <property type="match status" value="1"/>
</dbReference>
<name>A0A2K3DRR7_CHLRE</name>
<evidence type="ECO:0000313" key="4">
    <source>
        <dbReference type="Proteomes" id="UP000006906"/>
    </source>
</evidence>
<dbReference type="InterPro" id="IPR036867">
    <property type="entry name" value="R3H_dom_sf"/>
</dbReference>
<feature type="compositionally biased region" description="Low complexity" evidence="1">
    <location>
        <begin position="1021"/>
        <end position="1039"/>
    </location>
</feature>
<protein>
    <recommendedName>
        <fullName evidence="2">R3H domain-containing protein</fullName>
    </recommendedName>
</protein>
<dbReference type="InParanoid" id="A0A2K3DRR7"/>
<feature type="compositionally biased region" description="Low complexity" evidence="1">
    <location>
        <begin position="466"/>
        <end position="477"/>
    </location>
</feature>
<evidence type="ECO:0000256" key="1">
    <source>
        <dbReference type="SAM" id="MobiDB-lite"/>
    </source>
</evidence>
<dbReference type="KEGG" id="cre:CHLRE_05g234200v5"/>
<feature type="region of interest" description="Disordered" evidence="1">
    <location>
        <begin position="952"/>
        <end position="998"/>
    </location>
</feature>
<feature type="region of interest" description="Disordered" evidence="1">
    <location>
        <begin position="911"/>
        <end position="939"/>
    </location>
</feature>
<feature type="compositionally biased region" description="Low complexity" evidence="1">
    <location>
        <begin position="403"/>
        <end position="415"/>
    </location>
</feature>
<feature type="compositionally biased region" description="Gly residues" evidence="1">
    <location>
        <begin position="955"/>
        <end position="967"/>
    </location>
</feature>
<feature type="compositionally biased region" description="Low complexity" evidence="1">
    <location>
        <begin position="357"/>
        <end position="378"/>
    </location>
</feature>
<dbReference type="SUPFAM" id="SSF82708">
    <property type="entry name" value="R3H domain"/>
    <property type="match status" value="1"/>
</dbReference>
<organism evidence="3 4">
    <name type="scientific">Chlamydomonas reinhardtii</name>
    <name type="common">Chlamydomonas smithii</name>
    <dbReference type="NCBI Taxonomy" id="3055"/>
    <lineage>
        <taxon>Eukaryota</taxon>
        <taxon>Viridiplantae</taxon>
        <taxon>Chlorophyta</taxon>
        <taxon>core chlorophytes</taxon>
        <taxon>Chlorophyceae</taxon>
        <taxon>CS clade</taxon>
        <taxon>Chlamydomonadales</taxon>
        <taxon>Chlamydomonadaceae</taxon>
        <taxon>Chlamydomonas</taxon>
    </lineage>
</organism>
<sequence>MPAYVPPARRGVAGLAQPQSARIWDVVLHFTPSGPFDVAGCPETILETIESEQTGEVATRHFELPADCDTDTIRAVLDWFSKATAATSEQFPGGDWRCQMVFPPGLTKDTRKLLHIVAQGLGLPTFSKGLGEERRLAVHGVAFRGTPEMEAEMALVVARKKAPAALRERAKLIWRWGQAEGGALTGLSLGEIEEALLAAPDESLLPECVKDMLERRSHGGRLLAAIKAGDSATALQVLAEHPRAAYIRDEPPPGVAHGSEQDTGYYPVHLAALGGLCDVIRALASQGKEALEVRDRNYATPLKVAKKAGVTAAVELMLSLGAKDFEVGQAAHKTAAVGIPPGRGAHMQSAGQVMLTGGSPAAGTSPAGASGGSYMSGSGHVGPGSGQRQRRVSHGETSRAGQFHHQAQHQNAYAHFQHHGHGHDHHQHPHGGAGSGRDSHHGSGAPGAAGNRRRSTDEHGHHHSQPGSAPAGAAAAARDPTINPFACLVGTNDAAEAGNGNGSGRSRRNSSMGRPPRAPGSELGGGCGSGHVSGLGDAGSDSDPGNNADMLGAGGRHSAGMGGLGAGLTKLRLANASAAPASRRVALPSIMSGELDEDSAAAALAALGLSCKPLLPTADEEEEQMIAAAEARKKTVAAAARRERGEDEDDEDDDDDDDGSGLDEADGPPAGSRMDSMVEGGTPRKRKTRRGRRGRGGRRHSMPNTEEAMAAADAAARAVNGVGSAVPIRMAAAKDGNEGLVGSAPNGAAESGAQLMSAYAARRSNNGTGHIGGFDGSDSDDSDDSDGSGGGSRSRRGGQPARARRHERRRTARESGPGAGSDRAPGEGSGAGGRRSRRTSAADYHHSAQGHAGKGQTGHYQVYGGHPPHAHAADEAVSWRRETALPPTAGGPGSMSGSGPMAARLTAAYASNTGVPGSPLRPDRERGGPGEGPAGLRTQSAMMPSAWRALPQLRRGGGMGPGSGAPGTPGANEQPNSPFHLGSAGVHGPREHVAAGPSPGVSGFGFGRGRGRGVAAGVAPVAPGSQPSAPAVPSSPALAMRGSSGPPGATVASALAAPTSPAVYRSPGSITHAGMPGGVLVRTSSNITSSPSVSANVAAAVAAALAPPPASPARRTGSITSSGGAPLFTPADAAAAAAAVAAVLGSPAHRSPGSFTGRALAASAPVAFTNVQGEPQ</sequence>